<sequence>MQPSAGLAREEFVQRIAQTGGNGPDVLLFAFGQVVQARFHRVTLLRASDRANCAFQPFLMVFTIGRNRMGDMGSPCRTLWTGSPRQPLLSNALEPHIGAREIAGKTG</sequence>
<accession>A0A918KA61</accession>
<organism evidence="1 2">
    <name type="scientific">Saccharospirillum salsuginis</name>
    <dbReference type="NCBI Taxonomy" id="418750"/>
    <lineage>
        <taxon>Bacteria</taxon>
        <taxon>Pseudomonadati</taxon>
        <taxon>Pseudomonadota</taxon>
        <taxon>Gammaproteobacteria</taxon>
        <taxon>Oceanospirillales</taxon>
        <taxon>Saccharospirillaceae</taxon>
        <taxon>Saccharospirillum</taxon>
    </lineage>
</organism>
<gene>
    <name evidence="1" type="ORF">GCM10007392_22410</name>
</gene>
<reference evidence="1" key="2">
    <citation type="submission" date="2020-09" db="EMBL/GenBank/DDBJ databases">
        <authorList>
            <person name="Sun Q."/>
            <person name="Kim S."/>
        </authorList>
    </citation>
    <scope>NUCLEOTIDE SEQUENCE</scope>
    <source>
        <strain evidence="1">KCTC 22169</strain>
    </source>
</reference>
<dbReference type="Proteomes" id="UP000626148">
    <property type="component" value="Unassembled WGS sequence"/>
</dbReference>
<evidence type="ECO:0000313" key="2">
    <source>
        <dbReference type="Proteomes" id="UP000626148"/>
    </source>
</evidence>
<evidence type="ECO:0000313" key="1">
    <source>
        <dbReference type="EMBL" id="GGX54533.1"/>
    </source>
</evidence>
<dbReference type="AlphaFoldDB" id="A0A918KA61"/>
<name>A0A918KA61_9GAMM</name>
<dbReference type="EMBL" id="BMXR01000005">
    <property type="protein sequence ID" value="GGX54533.1"/>
    <property type="molecule type" value="Genomic_DNA"/>
</dbReference>
<keyword evidence="2" id="KW-1185">Reference proteome</keyword>
<protein>
    <submittedName>
        <fullName evidence="1">Uncharacterized protein</fullName>
    </submittedName>
</protein>
<proteinExistence type="predicted"/>
<reference evidence="1" key="1">
    <citation type="journal article" date="2014" name="Int. J. Syst. Evol. Microbiol.">
        <title>Complete genome sequence of Corynebacterium casei LMG S-19264T (=DSM 44701T), isolated from a smear-ripened cheese.</title>
        <authorList>
            <consortium name="US DOE Joint Genome Institute (JGI-PGF)"/>
            <person name="Walter F."/>
            <person name="Albersmeier A."/>
            <person name="Kalinowski J."/>
            <person name="Ruckert C."/>
        </authorList>
    </citation>
    <scope>NUCLEOTIDE SEQUENCE</scope>
    <source>
        <strain evidence="1">KCTC 22169</strain>
    </source>
</reference>
<comment type="caution">
    <text evidence="1">The sequence shown here is derived from an EMBL/GenBank/DDBJ whole genome shotgun (WGS) entry which is preliminary data.</text>
</comment>